<gene>
    <name evidence="2" type="ORF">DIATSA_LOCUS11519</name>
</gene>
<dbReference type="Proteomes" id="UP001153714">
    <property type="component" value="Chromosome 6"/>
</dbReference>
<evidence type="ECO:0000256" key="1">
    <source>
        <dbReference type="SAM" id="MobiDB-lite"/>
    </source>
</evidence>
<feature type="compositionally biased region" description="Basic and acidic residues" evidence="1">
    <location>
        <begin position="15"/>
        <end position="33"/>
    </location>
</feature>
<reference evidence="2" key="1">
    <citation type="submission" date="2021-12" db="EMBL/GenBank/DDBJ databases">
        <authorList>
            <person name="King R."/>
        </authorList>
    </citation>
    <scope>NUCLEOTIDE SEQUENCE</scope>
</reference>
<dbReference type="EMBL" id="OU893337">
    <property type="protein sequence ID" value="CAG9794120.1"/>
    <property type="molecule type" value="Genomic_DNA"/>
</dbReference>
<sequence>MEGILSIDINVMKEGGMRARESPEEREESEPVTKRKRISNMTAPPVLECIYQYPDQKQMETILSNMMNELTKVQNRSHDHNIKHKLEQFLRDEILRARGDQLVMLCDYFQICYGDLL</sequence>
<keyword evidence="3" id="KW-1185">Reference proteome</keyword>
<protein>
    <submittedName>
        <fullName evidence="2">Uncharacterized protein</fullName>
    </submittedName>
</protein>
<evidence type="ECO:0000313" key="3">
    <source>
        <dbReference type="Proteomes" id="UP001153714"/>
    </source>
</evidence>
<name>A0A9N9RCU2_9NEOP</name>
<dbReference type="AlphaFoldDB" id="A0A9N9RCU2"/>
<dbReference type="OrthoDB" id="6914293at2759"/>
<accession>A0A9N9RCU2</accession>
<reference evidence="2" key="2">
    <citation type="submission" date="2022-10" db="EMBL/GenBank/DDBJ databases">
        <authorList>
            <consortium name="ENA_rothamsted_submissions"/>
            <consortium name="culmorum"/>
            <person name="King R."/>
        </authorList>
    </citation>
    <scope>NUCLEOTIDE SEQUENCE</scope>
</reference>
<proteinExistence type="predicted"/>
<feature type="region of interest" description="Disordered" evidence="1">
    <location>
        <begin position="1"/>
        <end position="38"/>
    </location>
</feature>
<evidence type="ECO:0000313" key="2">
    <source>
        <dbReference type="EMBL" id="CAG9794120.1"/>
    </source>
</evidence>
<organism evidence="2 3">
    <name type="scientific">Diatraea saccharalis</name>
    <name type="common">sugarcane borer</name>
    <dbReference type="NCBI Taxonomy" id="40085"/>
    <lineage>
        <taxon>Eukaryota</taxon>
        <taxon>Metazoa</taxon>
        <taxon>Ecdysozoa</taxon>
        <taxon>Arthropoda</taxon>
        <taxon>Hexapoda</taxon>
        <taxon>Insecta</taxon>
        <taxon>Pterygota</taxon>
        <taxon>Neoptera</taxon>
        <taxon>Endopterygota</taxon>
        <taxon>Lepidoptera</taxon>
        <taxon>Glossata</taxon>
        <taxon>Ditrysia</taxon>
        <taxon>Pyraloidea</taxon>
        <taxon>Crambidae</taxon>
        <taxon>Crambinae</taxon>
        <taxon>Diatraea</taxon>
    </lineage>
</organism>